<evidence type="ECO:0000256" key="2">
    <source>
        <dbReference type="ARBA" id="ARBA00004173"/>
    </source>
</evidence>
<evidence type="ECO:0000256" key="11">
    <source>
        <dbReference type="ARBA" id="ARBA00023315"/>
    </source>
</evidence>
<dbReference type="PROSITE" id="PS00099">
    <property type="entry name" value="THIOLASE_3"/>
    <property type="match status" value="1"/>
</dbReference>
<dbReference type="Proteomes" id="UP000006911">
    <property type="component" value="Unassembled WGS sequence"/>
</dbReference>
<dbReference type="PROSITE" id="PS00098">
    <property type="entry name" value="THIOLASE_1"/>
    <property type="match status" value="1"/>
</dbReference>
<dbReference type="InterPro" id="IPR002155">
    <property type="entry name" value="Thiolase"/>
</dbReference>
<evidence type="ECO:0000259" key="15">
    <source>
        <dbReference type="Pfam" id="PF02803"/>
    </source>
</evidence>
<proteinExistence type="inferred from homology"/>
<accession>D5GEZ1</accession>
<dbReference type="InParanoid" id="D5GEZ1"/>
<dbReference type="PANTHER" id="PTHR18919:SF156">
    <property type="entry name" value="ACETYL-COA ACETYLTRANSFERASE, MITOCHONDRIAL"/>
    <property type="match status" value="1"/>
</dbReference>
<keyword evidence="8" id="KW-0809">Transit peptide</keyword>
<dbReference type="InterPro" id="IPR016039">
    <property type="entry name" value="Thiolase-like"/>
</dbReference>
<keyword evidence="6 13" id="KW-0808">Transferase</keyword>
<keyword evidence="11 13" id="KW-0012">Acyltransferase</keyword>
<evidence type="ECO:0000256" key="7">
    <source>
        <dbReference type="ARBA" id="ARBA00022723"/>
    </source>
</evidence>
<dbReference type="SUPFAM" id="SSF53901">
    <property type="entry name" value="Thiolase-like"/>
    <property type="match status" value="2"/>
</dbReference>
<dbReference type="InterPro" id="IPR020616">
    <property type="entry name" value="Thiolase_N"/>
</dbReference>
<keyword evidence="7" id="KW-0479">Metal-binding</keyword>
<dbReference type="NCBIfam" id="TIGR01930">
    <property type="entry name" value="AcCoA-C-Actrans"/>
    <property type="match status" value="1"/>
</dbReference>
<comment type="subcellular location">
    <subcellularLocation>
        <location evidence="2">Mitochondrion</location>
    </subcellularLocation>
</comment>
<dbReference type="PIRSF" id="PIRSF000429">
    <property type="entry name" value="Ac-CoA_Ac_transf"/>
    <property type="match status" value="1"/>
</dbReference>
<name>D5GEZ1_TUBMM</name>
<organism evidence="16 17">
    <name type="scientific">Tuber melanosporum (strain Mel28)</name>
    <name type="common">Perigord black truffle</name>
    <dbReference type="NCBI Taxonomy" id="656061"/>
    <lineage>
        <taxon>Eukaryota</taxon>
        <taxon>Fungi</taxon>
        <taxon>Dikarya</taxon>
        <taxon>Ascomycota</taxon>
        <taxon>Pezizomycotina</taxon>
        <taxon>Pezizomycetes</taxon>
        <taxon>Pezizales</taxon>
        <taxon>Tuberaceae</taxon>
        <taxon>Tuber</taxon>
    </lineage>
</organism>
<evidence type="ECO:0000256" key="10">
    <source>
        <dbReference type="ARBA" id="ARBA00023128"/>
    </source>
</evidence>
<evidence type="ECO:0000256" key="3">
    <source>
        <dbReference type="ARBA" id="ARBA00010982"/>
    </source>
</evidence>
<dbReference type="AlphaFoldDB" id="D5GEZ1"/>
<evidence type="ECO:0000256" key="4">
    <source>
        <dbReference type="ARBA" id="ARBA00011881"/>
    </source>
</evidence>
<evidence type="ECO:0000259" key="14">
    <source>
        <dbReference type="Pfam" id="PF00108"/>
    </source>
</evidence>
<gene>
    <name evidence="16" type="ORF">GSTUM_00006667001</name>
</gene>
<dbReference type="InterPro" id="IPR020615">
    <property type="entry name" value="Thiolase_acyl_enz_int_AS"/>
</dbReference>
<dbReference type="GO" id="GO:0005739">
    <property type="term" value="C:mitochondrion"/>
    <property type="evidence" value="ECO:0007669"/>
    <property type="project" value="UniProtKB-SubCell"/>
</dbReference>
<dbReference type="InterPro" id="IPR020617">
    <property type="entry name" value="Thiolase_C"/>
</dbReference>
<dbReference type="InterPro" id="IPR020610">
    <property type="entry name" value="Thiolase_AS"/>
</dbReference>
<evidence type="ECO:0000256" key="6">
    <source>
        <dbReference type="ARBA" id="ARBA00022679"/>
    </source>
</evidence>
<dbReference type="PANTHER" id="PTHR18919">
    <property type="entry name" value="ACETYL-COA C-ACYLTRANSFERASE"/>
    <property type="match status" value="1"/>
</dbReference>
<keyword evidence="17" id="KW-1185">Reference proteome</keyword>
<evidence type="ECO:0000313" key="17">
    <source>
        <dbReference type="Proteomes" id="UP000006911"/>
    </source>
</evidence>
<evidence type="ECO:0000313" key="16">
    <source>
        <dbReference type="EMBL" id="CAZ83084.1"/>
    </source>
</evidence>
<dbReference type="EC" id="2.3.1.9" evidence="5"/>
<dbReference type="GO" id="GO:0006635">
    <property type="term" value="P:fatty acid beta-oxidation"/>
    <property type="evidence" value="ECO:0007669"/>
    <property type="project" value="TreeGrafter"/>
</dbReference>
<dbReference type="FunFam" id="3.40.47.10:FF:000007">
    <property type="entry name" value="acetyl-CoA acetyltransferase, mitochondrial"/>
    <property type="match status" value="1"/>
</dbReference>
<sequence>MSFLRSVTSRKLPSAVGYCRTRAFSNSASPLVQDAYILSAARTPTGKFQGGFKDVSAPQLGSYAVREAIARAGVPAAEISDVYFGNVLQASLGQAPARQVALFAGLPETTEAISVNKVCASGLKSVTLAAQNVQLGFAKLQVAGGMENMSQVPYYYPRSTPSFGHVTVQDGLIKDGLWDVYDQIHMGNCAENTAKNLSISREEQDAYAIESYRRAKTAWDSGAFAEEVTPVTVATRRGDVIIAKDEEYEAIKLDKIPTLRPAFQVEGGTITAANASTFSDGASAVVIGDKSMARKYGGNSGVLVRIVSYADAATKPIDFPLAPTLAIPKALERAGLGVGDIAKWEINEAFAVVSKVNEKVLGLDPAKVNVKGGAISLGHALGSSGSRILTTLLYVLEPGEYGVAAICNGGGGATALVVQRIESV</sequence>
<dbReference type="Pfam" id="PF00108">
    <property type="entry name" value="Thiolase_N"/>
    <property type="match status" value="1"/>
</dbReference>
<feature type="active site" description="Proton acceptor" evidence="12">
    <location>
        <position position="407"/>
    </location>
</feature>
<feature type="domain" description="Thiolase C-terminal" evidence="15">
    <location>
        <begin position="302"/>
        <end position="420"/>
    </location>
</feature>
<dbReference type="CDD" id="cd00751">
    <property type="entry name" value="thiolase"/>
    <property type="match status" value="1"/>
</dbReference>
<evidence type="ECO:0000256" key="5">
    <source>
        <dbReference type="ARBA" id="ARBA00012705"/>
    </source>
</evidence>
<feature type="active site" description="Proton acceptor" evidence="12">
    <location>
        <position position="379"/>
    </location>
</feature>
<dbReference type="HOGENOM" id="CLU_031026_0_1_1"/>
<keyword evidence="10" id="KW-0496">Mitochondrion</keyword>
<reference evidence="16 17" key="1">
    <citation type="journal article" date="2010" name="Nature">
        <title>Perigord black truffle genome uncovers evolutionary origins and mechanisms of symbiosis.</title>
        <authorList>
            <person name="Martin F."/>
            <person name="Kohler A."/>
            <person name="Murat C."/>
            <person name="Balestrini R."/>
            <person name="Coutinho P.M."/>
            <person name="Jaillon O."/>
            <person name="Montanini B."/>
            <person name="Morin E."/>
            <person name="Noel B."/>
            <person name="Percudani R."/>
            <person name="Porcel B."/>
            <person name="Rubini A."/>
            <person name="Amicucci A."/>
            <person name="Amselem J."/>
            <person name="Anthouard V."/>
            <person name="Arcioni S."/>
            <person name="Artiguenave F."/>
            <person name="Aury J.M."/>
            <person name="Ballario P."/>
            <person name="Bolchi A."/>
            <person name="Brenna A."/>
            <person name="Brun A."/>
            <person name="Buee M."/>
            <person name="Cantarel B."/>
            <person name="Chevalier G."/>
            <person name="Couloux A."/>
            <person name="Da Silva C."/>
            <person name="Denoeud F."/>
            <person name="Duplessis S."/>
            <person name="Ghignone S."/>
            <person name="Hilselberger B."/>
            <person name="Iotti M."/>
            <person name="Marcais B."/>
            <person name="Mello A."/>
            <person name="Miranda M."/>
            <person name="Pacioni G."/>
            <person name="Quesneville H."/>
            <person name="Riccioni C."/>
            <person name="Ruotolo R."/>
            <person name="Splivallo R."/>
            <person name="Stocchi V."/>
            <person name="Tisserant E."/>
            <person name="Viscomi A.R."/>
            <person name="Zambonelli A."/>
            <person name="Zampieri E."/>
            <person name="Henrissat B."/>
            <person name="Lebrun M.H."/>
            <person name="Paolocci F."/>
            <person name="Bonfante P."/>
            <person name="Ottonello S."/>
            <person name="Wincker P."/>
        </authorList>
    </citation>
    <scope>NUCLEOTIDE SEQUENCE [LARGE SCALE GENOMIC DNA]</scope>
    <source>
        <strain evidence="16 17">Mel28</strain>
    </source>
</reference>
<dbReference type="RefSeq" id="XP_002838893.1">
    <property type="nucleotide sequence ID" value="XM_002838847.1"/>
</dbReference>
<dbReference type="EMBL" id="FN430197">
    <property type="protein sequence ID" value="CAZ83084.1"/>
    <property type="molecule type" value="Genomic_DNA"/>
</dbReference>
<dbReference type="GeneID" id="9188622"/>
<dbReference type="GO" id="GO:0046872">
    <property type="term" value="F:metal ion binding"/>
    <property type="evidence" value="ECO:0007669"/>
    <property type="project" value="UniProtKB-KW"/>
</dbReference>
<dbReference type="Pfam" id="PF02803">
    <property type="entry name" value="Thiolase_C"/>
    <property type="match status" value="1"/>
</dbReference>
<comment type="subunit">
    <text evidence="4">Homotetramer.</text>
</comment>
<dbReference type="OMA" id="SMGTFGE"/>
<dbReference type="eggNOG" id="KOG1390">
    <property type="taxonomic scope" value="Eukaryota"/>
</dbReference>
<dbReference type="GO" id="GO:0003985">
    <property type="term" value="F:acetyl-CoA C-acetyltransferase activity"/>
    <property type="evidence" value="ECO:0007669"/>
    <property type="project" value="UniProtKB-EC"/>
</dbReference>
<evidence type="ECO:0000256" key="12">
    <source>
        <dbReference type="PIRSR" id="PIRSR000429-1"/>
    </source>
</evidence>
<dbReference type="STRING" id="656061.D5GEZ1"/>
<dbReference type="KEGG" id="tml:GSTUM_00006667001"/>
<comment type="cofactor">
    <cofactor evidence="1">
        <name>K(+)</name>
        <dbReference type="ChEBI" id="CHEBI:29103"/>
    </cofactor>
</comment>
<dbReference type="Gene3D" id="3.40.47.10">
    <property type="match status" value="1"/>
</dbReference>
<comment type="similarity">
    <text evidence="3 13">Belongs to the thiolase-like superfamily. Thiolase family.</text>
</comment>
<evidence type="ECO:0000256" key="8">
    <source>
        <dbReference type="ARBA" id="ARBA00022946"/>
    </source>
</evidence>
<feature type="domain" description="Thiolase N-terminal" evidence="14">
    <location>
        <begin position="36"/>
        <end position="288"/>
    </location>
</feature>
<evidence type="ECO:0000256" key="1">
    <source>
        <dbReference type="ARBA" id="ARBA00001958"/>
    </source>
</evidence>
<protein>
    <recommendedName>
        <fullName evidence="5">acetyl-CoA C-acetyltransferase</fullName>
        <ecNumber evidence="5">2.3.1.9</ecNumber>
    </recommendedName>
</protein>
<evidence type="ECO:0000256" key="13">
    <source>
        <dbReference type="RuleBase" id="RU003557"/>
    </source>
</evidence>
<evidence type="ECO:0000256" key="9">
    <source>
        <dbReference type="ARBA" id="ARBA00022958"/>
    </source>
</evidence>
<keyword evidence="9" id="KW-0630">Potassium</keyword>
<feature type="active site" description="Acyl-thioester intermediate" evidence="12">
    <location>
        <position position="119"/>
    </location>
</feature>